<dbReference type="PROSITE" id="PS51608">
    <property type="entry name" value="SAM_MT_UBIE"/>
    <property type="match status" value="1"/>
</dbReference>
<dbReference type="InterPro" id="IPR004033">
    <property type="entry name" value="UbiE/COQ5_MeTrFase"/>
</dbReference>
<dbReference type="CDD" id="cd02440">
    <property type="entry name" value="AdoMet_MTases"/>
    <property type="match status" value="1"/>
</dbReference>
<dbReference type="NCBIfam" id="NF001244">
    <property type="entry name" value="PRK00216.1-5"/>
    <property type="match status" value="1"/>
</dbReference>
<dbReference type="AlphaFoldDB" id="A0A951U5Z5"/>
<comment type="function">
    <text evidence="4">Methyltransferase required for the conversion of 2-phytyl-1,4-beta-naphthoquinol to phylloquinol.</text>
</comment>
<evidence type="ECO:0000256" key="3">
    <source>
        <dbReference type="ARBA" id="ARBA00022691"/>
    </source>
</evidence>
<dbReference type="HAMAP" id="MF_01813">
    <property type="entry name" value="MenG_UbiE_methyltr"/>
    <property type="match status" value="1"/>
</dbReference>
<organism evidence="5 6">
    <name type="scientific">Pegethrix bostrychoides GSE-TBD4-15B</name>
    <dbReference type="NCBI Taxonomy" id="2839662"/>
    <lineage>
        <taxon>Bacteria</taxon>
        <taxon>Bacillati</taxon>
        <taxon>Cyanobacteriota</taxon>
        <taxon>Cyanophyceae</taxon>
        <taxon>Oculatellales</taxon>
        <taxon>Oculatellaceae</taxon>
        <taxon>Pegethrix</taxon>
    </lineage>
</organism>
<reference evidence="5" key="2">
    <citation type="journal article" date="2022" name="Microbiol. Resour. Announc.">
        <title>Metagenome Sequencing to Explore Phylogenomics of Terrestrial Cyanobacteria.</title>
        <authorList>
            <person name="Ward R.D."/>
            <person name="Stajich J.E."/>
            <person name="Johansen J.R."/>
            <person name="Huntemann M."/>
            <person name="Clum A."/>
            <person name="Foster B."/>
            <person name="Foster B."/>
            <person name="Roux S."/>
            <person name="Palaniappan K."/>
            <person name="Varghese N."/>
            <person name="Mukherjee S."/>
            <person name="Reddy T.B.K."/>
            <person name="Daum C."/>
            <person name="Copeland A."/>
            <person name="Chen I.A."/>
            <person name="Ivanova N.N."/>
            <person name="Kyrpides N.C."/>
            <person name="Shapiro N."/>
            <person name="Eloe-Fadrosh E.A."/>
            <person name="Pietrasiak N."/>
        </authorList>
    </citation>
    <scope>NUCLEOTIDE SEQUENCE</scope>
    <source>
        <strain evidence="5">GSE-TBD4-15B</strain>
    </source>
</reference>
<evidence type="ECO:0000313" key="5">
    <source>
        <dbReference type="EMBL" id="MBW4466996.1"/>
    </source>
</evidence>
<dbReference type="Proteomes" id="UP000707356">
    <property type="component" value="Unassembled WGS sequence"/>
</dbReference>
<gene>
    <name evidence="5" type="primary">ubiE</name>
    <name evidence="4" type="synonym">menG</name>
    <name evidence="5" type="ORF">KME07_16350</name>
</gene>
<dbReference type="PANTHER" id="PTHR43591">
    <property type="entry name" value="METHYLTRANSFERASE"/>
    <property type="match status" value="1"/>
</dbReference>
<keyword evidence="3 4" id="KW-0949">S-adenosyl-L-methionine</keyword>
<dbReference type="PROSITE" id="PS01183">
    <property type="entry name" value="UBIE_1"/>
    <property type="match status" value="1"/>
</dbReference>
<dbReference type="PANTHER" id="PTHR43591:SF24">
    <property type="entry name" value="2-METHOXY-6-POLYPRENYL-1,4-BENZOQUINOL METHYLASE, MITOCHONDRIAL"/>
    <property type="match status" value="1"/>
</dbReference>
<accession>A0A951U5Z5</accession>
<proteinExistence type="inferred from homology"/>
<comment type="catalytic activity">
    <reaction evidence="4">
        <text>demethylphylloquinol + S-adenosyl-L-methionine = phylloquinol + S-adenosyl-L-homocysteine + H(+)</text>
        <dbReference type="Rhea" id="RHEA:40551"/>
        <dbReference type="ChEBI" id="CHEBI:15378"/>
        <dbReference type="ChEBI" id="CHEBI:28433"/>
        <dbReference type="ChEBI" id="CHEBI:57856"/>
        <dbReference type="ChEBI" id="CHEBI:59789"/>
        <dbReference type="ChEBI" id="CHEBI:87844"/>
        <dbReference type="EC" id="2.1.1.329"/>
    </reaction>
</comment>
<dbReference type="InterPro" id="IPR023576">
    <property type="entry name" value="UbiE/COQ5_MeTrFase_CS"/>
</dbReference>
<keyword evidence="2 4" id="KW-0808">Transferase</keyword>
<dbReference type="InterPro" id="IPR032904">
    <property type="entry name" value="MenG"/>
</dbReference>
<comment type="pathway">
    <text evidence="4">Cofactor biosynthesis; phylloquinone biosynthesis.</text>
</comment>
<comment type="similarity">
    <text evidence="4">Belongs to the class I-like SAM-binding methyltransferase superfamily. MenG/UbiE family.</text>
</comment>
<dbReference type="GO" id="GO:0042372">
    <property type="term" value="P:phylloquinone biosynthetic process"/>
    <property type="evidence" value="ECO:0007669"/>
    <property type="project" value="UniProtKB-UniRule"/>
</dbReference>
<name>A0A951U5Z5_9CYAN</name>
<dbReference type="GO" id="GO:0052624">
    <property type="term" value="F:2-phytyl-1,4-naphthoquinone methyltransferase activity"/>
    <property type="evidence" value="ECO:0007669"/>
    <property type="project" value="UniProtKB-EC"/>
</dbReference>
<keyword evidence="1 4" id="KW-0489">Methyltransferase</keyword>
<protein>
    <recommendedName>
        <fullName evidence="4">2-phytyl-1,4-naphtoquinone methyltransferase</fullName>
        <ecNumber evidence="4">2.1.1.329</ecNumber>
    </recommendedName>
    <alternativeName>
        <fullName evidence="4">Demethylphylloquinone methyltransferase</fullName>
    </alternativeName>
</protein>
<comment type="caution">
    <text evidence="5">The sequence shown here is derived from an EMBL/GenBank/DDBJ whole genome shotgun (WGS) entry which is preliminary data.</text>
</comment>
<dbReference type="Pfam" id="PF01209">
    <property type="entry name" value="Ubie_methyltran"/>
    <property type="match status" value="1"/>
</dbReference>
<dbReference type="InterPro" id="IPR029063">
    <property type="entry name" value="SAM-dependent_MTases_sf"/>
</dbReference>
<dbReference type="Gene3D" id="3.40.50.150">
    <property type="entry name" value="Vaccinia Virus protein VP39"/>
    <property type="match status" value="1"/>
</dbReference>
<dbReference type="EMBL" id="JAHHHV010000072">
    <property type="protein sequence ID" value="MBW4466996.1"/>
    <property type="molecule type" value="Genomic_DNA"/>
</dbReference>
<evidence type="ECO:0000256" key="2">
    <source>
        <dbReference type="ARBA" id="ARBA00022679"/>
    </source>
</evidence>
<evidence type="ECO:0000256" key="1">
    <source>
        <dbReference type="ARBA" id="ARBA00022603"/>
    </source>
</evidence>
<sequence>MTAPSQLEPPQSTEIQALFNRIAPAYDPLNDWLSLGQHRVWKQMAVRWSDAQPGDCCLDLCCGSGDLARRLARQVGKTGSVYGLDFSAAQLAIAAQRTHESVQPLNVTWVEGDALNLPFETAQFDAATMGYGLRNVLDIPRSLSELHRVLKAGATAAILDFHQPKSVWIREFQQWYLANLVVPMAESLNLKQEYAYIMPSLERFPTGADQVALARQAGFSQAIHYPIAGGIMGVLVVQKP</sequence>
<dbReference type="SUPFAM" id="SSF53335">
    <property type="entry name" value="S-adenosyl-L-methionine-dependent methyltransferases"/>
    <property type="match status" value="1"/>
</dbReference>
<dbReference type="EC" id="2.1.1.329" evidence="4"/>
<reference evidence="5" key="1">
    <citation type="submission" date="2021-05" db="EMBL/GenBank/DDBJ databases">
        <authorList>
            <person name="Pietrasiak N."/>
            <person name="Ward R."/>
            <person name="Stajich J.E."/>
            <person name="Kurbessoian T."/>
        </authorList>
    </citation>
    <scope>NUCLEOTIDE SEQUENCE</scope>
    <source>
        <strain evidence="5">GSE-TBD4-15B</strain>
    </source>
</reference>
<evidence type="ECO:0000256" key="4">
    <source>
        <dbReference type="HAMAP-Rule" id="MF_01982"/>
    </source>
</evidence>
<dbReference type="GO" id="GO:0032259">
    <property type="term" value="P:methylation"/>
    <property type="evidence" value="ECO:0007669"/>
    <property type="project" value="UniProtKB-KW"/>
</dbReference>
<evidence type="ECO:0000313" key="6">
    <source>
        <dbReference type="Proteomes" id="UP000707356"/>
    </source>
</evidence>
<dbReference type="HAMAP" id="MF_01982">
    <property type="entry name" value="MenG_phylloquinone_subfam"/>
    <property type="match status" value="1"/>
</dbReference>
<dbReference type="NCBIfam" id="TIGR01934">
    <property type="entry name" value="MenG_MenH_UbiE"/>
    <property type="match status" value="1"/>
</dbReference>